<dbReference type="AlphaFoldDB" id="A0A834FQ71"/>
<feature type="region of interest" description="Disordered" evidence="1">
    <location>
        <begin position="374"/>
        <end position="402"/>
    </location>
</feature>
<dbReference type="InterPro" id="IPR013087">
    <property type="entry name" value="Znf_C2H2_type"/>
</dbReference>
<dbReference type="Proteomes" id="UP000646548">
    <property type="component" value="Unassembled WGS sequence"/>
</dbReference>
<feature type="compositionally biased region" description="Basic and acidic residues" evidence="1">
    <location>
        <begin position="280"/>
        <end position="310"/>
    </location>
</feature>
<feature type="region of interest" description="Disordered" evidence="1">
    <location>
        <begin position="170"/>
        <end position="334"/>
    </location>
</feature>
<feature type="region of interest" description="Disordered" evidence="1">
    <location>
        <begin position="486"/>
        <end position="535"/>
    </location>
</feature>
<feature type="region of interest" description="Disordered" evidence="1">
    <location>
        <begin position="713"/>
        <end position="733"/>
    </location>
</feature>
<proteinExistence type="predicted"/>
<feature type="compositionally biased region" description="Basic and acidic residues" evidence="1">
    <location>
        <begin position="196"/>
        <end position="207"/>
    </location>
</feature>
<organism evidence="3 4">
    <name type="scientific">Oryzias melastigma</name>
    <name type="common">Marine medaka</name>
    <dbReference type="NCBI Taxonomy" id="30732"/>
    <lineage>
        <taxon>Eukaryota</taxon>
        <taxon>Metazoa</taxon>
        <taxon>Chordata</taxon>
        <taxon>Craniata</taxon>
        <taxon>Vertebrata</taxon>
        <taxon>Euteleostomi</taxon>
        <taxon>Actinopterygii</taxon>
        <taxon>Neopterygii</taxon>
        <taxon>Teleostei</taxon>
        <taxon>Neoteleostei</taxon>
        <taxon>Acanthomorphata</taxon>
        <taxon>Ovalentaria</taxon>
        <taxon>Atherinomorphae</taxon>
        <taxon>Beloniformes</taxon>
        <taxon>Adrianichthyidae</taxon>
        <taxon>Oryziinae</taxon>
        <taxon>Oryzias</taxon>
    </lineage>
</organism>
<feature type="domain" description="C2H2-type" evidence="2">
    <location>
        <begin position="26"/>
        <end position="48"/>
    </location>
</feature>
<comment type="caution">
    <text evidence="3">The sequence shown here is derived from an EMBL/GenBank/DDBJ whole genome shotgun (WGS) entry which is preliminary data.</text>
</comment>
<accession>A0A834FQ71</accession>
<gene>
    <name evidence="3" type="ORF">FQA47_023702</name>
</gene>
<name>A0A834FQ71_ORYME</name>
<evidence type="ECO:0000313" key="4">
    <source>
        <dbReference type="Proteomes" id="UP000646548"/>
    </source>
</evidence>
<protein>
    <recommendedName>
        <fullName evidence="2">C2H2-type domain-containing protein</fullName>
    </recommendedName>
</protein>
<reference evidence="3" key="1">
    <citation type="journal article" name="BMC Genomics">
        <title>Long-read sequencing and de novo genome assembly of marine medaka (Oryzias melastigma).</title>
        <authorList>
            <person name="Liang P."/>
            <person name="Saqib H.S.A."/>
            <person name="Ni X."/>
            <person name="Shen Y."/>
        </authorList>
    </citation>
    <scope>NUCLEOTIDE SEQUENCE</scope>
    <source>
        <strain evidence="3">Bigg-433</strain>
    </source>
</reference>
<feature type="compositionally biased region" description="Basic and acidic residues" evidence="1">
    <location>
        <begin position="497"/>
        <end position="509"/>
    </location>
</feature>
<dbReference type="PROSITE" id="PS00028">
    <property type="entry name" value="ZINC_FINGER_C2H2_1"/>
    <property type="match status" value="1"/>
</dbReference>
<evidence type="ECO:0000313" key="3">
    <source>
        <dbReference type="EMBL" id="KAF6737970.1"/>
    </source>
</evidence>
<feature type="region of interest" description="Disordered" evidence="1">
    <location>
        <begin position="662"/>
        <end position="685"/>
    </location>
</feature>
<feature type="compositionally biased region" description="Basic and acidic residues" evidence="1">
    <location>
        <begin position="722"/>
        <end position="733"/>
    </location>
</feature>
<dbReference type="EMBL" id="WKFB01000044">
    <property type="protein sequence ID" value="KAF6737970.1"/>
    <property type="molecule type" value="Genomic_DNA"/>
</dbReference>
<evidence type="ECO:0000256" key="1">
    <source>
        <dbReference type="SAM" id="MobiDB-lite"/>
    </source>
</evidence>
<sequence length="733" mass="84449">MLHPGNASIMDGLETPYEEDLEFIQCTVCEKSLKGESLFKIHLTTPAHLKKEHAVVTSGQAVRQKTVPKFTDIVKYLDYLQLDEPIIGLSCLEEVPNPDPQLGPKFMCRLCKHPAFLTDMVCHVIGRKHRQKYVEAKRPDLVTWDYRILNTQAGKIMRAKAEIIERQDGRGYPQVMQRRGVEGKLNNSRIPPRQRQIKEESLPHRPTSDVPPLLPELADFNSRKRSWDYPNTPGLHPDASVNRDRPFPREAPFSQHRPQDEFQRAASLPKYREGSMNPDYHPRYEEPYVQEPQRRSLVEPQDRPVYDNREPYGQGRTNQSEASASYKRPYPDRDPLQEFYAEEVRRGKGLHEYQTPQQGYSGGDQRRWSLERESGHLDRAVRQGSNEPEAKRRNVPTAMDSEGCNDQLFNIIKDYHHEMRHQQRTFDQPGPSREEPPATQMKVAANISNIPEPFMRFLKGGVKDEGLTRRKSRFSDATPEELEMTNQMFGSGPSYSDAREDPRPMRGEHGGPQYSGNYRESWPPHHKESYNKGGSESGGVFDMLKNVEIEDSEEAEFLKSKLSSLLKEFQAKKMEKNMAPGPHERNPRESFDCTRLEDASFGNGDRRGWNHREQMPEEHYQAYRYPAHEDPRQSVRSRYEDEMASYPERFQQPMRPAEYQQGGVEENSSAPPLFMEQGSRRLGDSSYSKNLDKITSALLELPVRCSLAACITQQPARSSGSKAERRETFSLTL</sequence>
<evidence type="ECO:0000259" key="2">
    <source>
        <dbReference type="PROSITE" id="PS00028"/>
    </source>
</evidence>